<keyword evidence="1" id="KW-0472">Membrane</keyword>
<keyword evidence="3" id="KW-1185">Reference proteome</keyword>
<evidence type="ECO:0000313" key="3">
    <source>
        <dbReference type="Proteomes" id="UP000256304"/>
    </source>
</evidence>
<proteinExistence type="predicted"/>
<dbReference type="AlphaFoldDB" id="A0A3D9RWF5"/>
<dbReference type="InterPro" id="IPR023804">
    <property type="entry name" value="DUF3792_TM"/>
</dbReference>
<protein>
    <submittedName>
        <fullName evidence="2">Putative membrane protein (TIGR04086 family)</fullName>
    </submittedName>
</protein>
<sequence>MKPINAMKNVPKVHMASPMLSGILYSSIWLALGALLLSAMLRFGSMQETQLPMYSLIVHGCSSLAGGFVSGKRSGARGWYYGGLLGIAYGILILIVSFLASNTGISGRTLTMLLETLLCGALGGMIGVNAKRS</sequence>
<keyword evidence="1" id="KW-0812">Transmembrane</keyword>
<evidence type="ECO:0000256" key="1">
    <source>
        <dbReference type="SAM" id="Phobius"/>
    </source>
</evidence>
<dbReference type="NCBIfam" id="TIGR04086">
    <property type="entry name" value="TIGR04086_membr"/>
    <property type="match status" value="1"/>
</dbReference>
<feature type="transmembrane region" description="Helical" evidence="1">
    <location>
        <begin position="112"/>
        <end position="130"/>
    </location>
</feature>
<dbReference type="Proteomes" id="UP000256304">
    <property type="component" value="Unassembled WGS sequence"/>
</dbReference>
<feature type="transmembrane region" description="Helical" evidence="1">
    <location>
        <begin position="78"/>
        <end position="100"/>
    </location>
</feature>
<comment type="caution">
    <text evidence="2">The sequence shown here is derived from an EMBL/GenBank/DDBJ whole genome shotgun (WGS) entry which is preliminary data.</text>
</comment>
<dbReference type="RefSeq" id="WP_245996010.1">
    <property type="nucleotide sequence ID" value="NZ_QTTN01000015.1"/>
</dbReference>
<feature type="transmembrane region" description="Helical" evidence="1">
    <location>
        <begin position="20"/>
        <end position="41"/>
    </location>
</feature>
<name>A0A3D9RWF5_9BACL</name>
<keyword evidence="1" id="KW-1133">Transmembrane helix</keyword>
<dbReference type="Pfam" id="PF12670">
    <property type="entry name" value="DUF3792"/>
    <property type="match status" value="1"/>
</dbReference>
<dbReference type="EMBL" id="QTTN01000015">
    <property type="protein sequence ID" value="REE84329.1"/>
    <property type="molecule type" value="Genomic_DNA"/>
</dbReference>
<organism evidence="2 3">
    <name type="scientific">Paenibacillus taihuensis</name>
    <dbReference type="NCBI Taxonomy" id="1156355"/>
    <lineage>
        <taxon>Bacteria</taxon>
        <taxon>Bacillati</taxon>
        <taxon>Bacillota</taxon>
        <taxon>Bacilli</taxon>
        <taxon>Bacillales</taxon>
        <taxon>Paenibacillaceae</taxon>
        <taxon>Paenibacillus</taxon>
    </lineage>
</organism>
<accession>A0A3D9RWF5</accession>
<reference evidence="2 3" key="1">
    <citation type="submission" date="2018-08" db="EMBL/GenBank/DDBJ databases">
        <title>Genomic Encyclopedia of Type Strains, Phase III (KMG-III): the genomes of soil and plant-associated and newly described type strains.</title>
        <authorList>
            <person name="Whitman W."/>
        </authorList>
    </citation>
    <scope>NUCLEOTIDE SEQUENCE [LARGE SCALE GENOMIC DNA]</scope>
    <source>
        <strain evidence="2 3">CGMCC 1.10966</strain>
    </source>
</reference>
<evidence type="ECO:0000313" key="2">
    <source>
        <dbReference type="EMBL" id="REE84329.1"/>
    </source>
</evidence>
<feature type="transmembrane region" description="Helical" evidence="1">
    <location>
        <begin position="53"/>
        <end position="71"/>
    </location>
</feature>
<gene>
    <name evidence="2" type="ORF">A8990_1154</name>
</gene>